<name>A0ABR4PES4_9HELO</name>
<evidence type="ECO:0000313" key="2">
    <source>
        <dbReference type="EMBL" id="KAL3421831.1"/>
    </source>
</evidence>
<gene>
    <name evidence="2" type="ORF">PVAG01_05987</name>
</gene>
<organism evidence="2 3">
    <name type="scientific">Phlyctema vagabunda</name>
    <dbReference type="NCBI Taxonomy" id="108571"/>
    <lineage>
        <taxon>Eukaryota</taxon>
        <taxon>Fungi</taxon>
        <taxon>Dikarya</taxon>
        <taxon>Ascomycota</taxon>
        <taxon>Pezizomycotina</taxon>
        <taxon>Leotiomycetes</taxon>
        <taxon>Helotiales</taxon>
        <taxon>Dermateaceae</taxon>
        <taxon>Phlyctema</taxon>
    </lineage>
</organism>
<protein>
    <submittedName>
        <fullName evidence="2">Uncharacterized protein</fullName>
    </submittedName>
</protein>
<evidence type="ECO:0000313" key="3">
    <source>
        <dbReference type="Proteomes" id="UP001629113"/>
    </source>
</evidence>
<dbReference type="Proteomes" id="UP001629113">
    <property type="component" value="Unassembled WGS sequence"/>
</dbReference>
<accession>A0ABR4PES4</accession>
<feature type="region of interest" description="Disordered" evidence="1">
    <location>
        <begin position="94"/>
        <end position="167"/>
    </location>
</feature>
<proteinExistence type="predicted"/>
<dbReference type="EMBL" id="JBFCZG010000005">
    <property type="protein sequence ID" value="KAL3421831.1"/>
    <property type="molecule type" value="Genomic_DNA"/>
</dbReference>
<comment type="caution">
    <text evidence="2">The sequence shown here is derived from an EMBL/GenBank/DDBJ whole genome shotgun (WGS) entry which is preliminary data.</text>
</comment>
<evidence type="ECO:0000256" key="1">
    <source>
        <dbReference type="SAM" id="MobiDB-lite"/>
    </source>
</evidence>
<keyword evidence="3" id="KW-1185">Reference proteome</keyword>
<feature type="compositionally biased region" description="Acidic residues" evidence="1">
    <location>
        <begin position="110"/>
        <end position="127"/>
    </location>
</feature>
<feature type="compositionally biased region" description="Polar residues" evidence="1">
    <location>
        <begin position="94"/>
        <end position="106"/>
    </location>
</feature>
<sequence length="389" mass="42700">MPPTRCRSCGRRSRLGPYHCFSGTPRRIQTWRDHNPRQNITKAPEKANFQPDTATTVIDCFIGGEPLSNARRAEKEDLTTAHVTLLQENFVVNSNHDSDDTSMTLRNESDDTTSDEDMISGDFDDDMPLLSISKKSTRPKGLCPDSADTTFNDLDDDTSSKPATVYPKLSKPRTTYAKVRRRPIKERCPDCSDSPNMTSDTSEDVDLGSGPTTTVSKLSKPRTTEPYSDCSDSTDTTFDDLDDDTFNDLDGDIGSEPSSTCAKAVAVPMGLYPDSADDAFIECEYSLIQVYNAAKKNGKGAPAVCTAIITALKAHLNQGDKIFADIANFFAYQGKPTKLFLAGTFSDKEKLQLQEAEAVGNELGAAILRMEKHHQIAALARTVIMPRKL</sequence>
<reference evidence="2 3" key="1">
    <citation type="submission" date="2024-06" db="EMBL/GenBank/DDBJ databases">
        <title>Complete genome of Phlyctema vagabunda strain 19-DSS-EL-015.</title>
        <authorList>
            <person name="Fiorenzani C."/>
        </authorList>
    </citation>
    <scope>NUCLEOTIDE SEQUENCE [LARGE SCALE GENOMIC DNA]</scope>
    <source>
        <strain evidence="2 3">19-DSS-EL-015</strain>
    </source>
</reference>
<feature type="region of interest" description="Disordered" evidence="1">
    <location>
        <begin position="185"/>
        <end position="234"/>
    </location>
</feature>